<feature type="transmembrane region" description="Helical" evidence="1">
    <location>
        <begin position="52"/>
        <end position="71"/>
    </location>
</feature>
<keyword evidence="1" id="KW-1133">Transmembrane helix</keyword>
<dbReference type="Pfam" id="PF18901">
    <property type="entry name" value="DUF5657"/>
    <property type="match status" value="1"/>
</dbReference>
<name>A0A1F5ZH60_9BACT</name>
<keyword evidence="1" id="KW-0812">Transmembrane</keyword>
<sequence length="72" mass="8103">MIPLLPIPVFLILKLFVLLGLTIYAIFAGVIVRQERLMADVLEESFEPVLRFLVLVHFLAAIGLLILALFIL</sequence>
<evidence type="ECO:0000313" key="2">
    <source>
        <dbReference type="EMBL" id="OGG11721.1"/>
    </source>
</evidence>
<keyword evidence="1" id="KW-0472">Membrane</keyword>
<accession>A0A1F5ZH60</accession>
<evidence type="ECO:0000313" key="3">
    <source>
        <dbReference type="Proteomes" id="UP000177268"/>
    </source>
</evidence>
<dbReference type="Proteomes" id="UP000177268">
    <property type="component" value="Unassembled WGS sequence"/>
</dbReference>
<feature type="transmembrane region" description="Helical" evidence="1">
    <location>
        <begin position="12"/>
        <end position="32"/>
    </location>
</feature>
<comment type="caution">
    <text evidence="2">The sequence shown here is derived from an EMBL/GenBank/DDBJ whole genome shotgun (WGS) entry which is preliminary data.</text>
</comment>
<evidence type="ECO:0000256" key="1">
    <source>
        <dbReference type="SAM" id="Phobius"/>
    </source>
</evidence>
<dbReference type="InterPro" id="IPR043716">
    <property type="entry name" value="DUF5657"/>
</dbReference>
<proteinExistence type="predicted"/>
<gene>
    <name evidence="2" type="ORF">A2Z00_01265</name>
</gene>
<organism evidence="2 3">
    <name type="scientific">Candidatus Gottesmanbacteria bacterium RBG_13_45_10</name>
    <dbReference type="NCBI Taxonomy" id="1798370"/>
    <lineage>
        <taxon>Bacteria</taxon>
        <taxon>Candidatus Gottesmaniibacteriota</taxon>
    </lineage>
</organism>
<reference evidence="2 3" key="1">
    <citation type="journal article" date="2016" name="Nat. Commun.">
        <title>Thousands of microbial genomes shed light on interconnected biogeochemical processes in an aquifer system.</title>
        <authorList>
            <person name="Anantharaman K."/>
            <person name="Brown C.T."/>
            <person name="Hug L.A."/>
            <person name="Sharon I."/>
            <person name="Castelle C.J."/>
            <person name="Probst A.J."/>
            <person name="Thomas B.C."/>
            <person name="Singh A."/>
            <person name="Wilkins M.J."/>
            <person name="Karaoz U."/>
            <person name="Brodie E.L."/>
            <person name="Williams K.H."/>
            <person name="Hubbard S.S."/>
            <person name="Banfield J.F."/>
        </authorList>
    </citation>
    <scope>NUCLEOTIDE SEQUENCE [LARGE SCALE GENOMIC DNA]</scope>
</reference>
<dbReference type="AlphaFoldDB" id="A0A1F5ZH60"/>
<dbReference type="EMBL" id="MFIZ01000017">
    <property type="protein sequence ID" value="OGG11721.1"/>
    <property type="molecule type" value="Genomic_DNA"/>
</dbReference>
<protein>
    <submittedName>
        <fullName evidence="2">Uncharacterized protein</fullName>
    </submittedName>
</protein>